<protein>
    <submittedName>
        <fullName evidence="3">DUF418 domain-containing protein</fullName>
    </submittedName>
</protein>
<evidence type="ECO:0000259" key="2">
    <source>
        <dbReference type="Pfam" id="PF04235"/>
    </source>
</evidence>
<dbReference type="EMBL" id="JBDLBR010000008">
    <property type="protein sequence ID" value="MEN7538742.1"/>
    <property type="molecule type" value="Genomic_DNA"/>
</dbReference>
<evidence type="ECO:0000313" key="4">
    <source>
        <dbReference type="Proteomes" id="UP001484535"/>
    </source>
</evidence>
<name>A0ABV0D1C9_9SPHN</name>
<proteinExistence type="predicted"/>
<reference evidence="3 4" key="1">
    <citation type="submission" date="2024-05" db="EMBL/GenBank/DDBJ databases">
        <authorList>
            <person name="Park S."/>
        </authorList>
    </citation>
    <scope>NUCLEOTIDE SEQUENCE [LARGE SCALE GENOMIC DNA]</scope>
    <source>
        <strain evidence="3 4">DGU5</strain>
    </source>
</reference>
<dbReference type="InterPro" id="IPR052529">
    <property type="entry name" value="Bact_Transport_Assoc"/>
</dbReference>
<dbReference type="PANTHER" id="PTHR30590:SF2">
    <property type="entry name" value="INNER MEMBRANE PROTEIN"/>
    <property type="match status" value="1"/>
</dbReference>
<gene>
    <name evidence="3" type="ORF">ABDJ38_16325</name>
</gene>
<organism evidence="3 4">
    <name type="scientific">Aurantiacibacter flavus</name>
    <dbReference type="NCBI Taxonomy" id="3145232"/>
    <lineage>
        <taxon>Bacteria</taxon>
        <taxon>Pseudomonadati</taxon>
        <taxon>Pseudomonadota</taxon>
        <taxon>Alphaproteobacteria</taxon>
        <taxon>Sphingomonadales</taxon>
        <taxon>Erythrobacteraceae</taxon>
        <taxon>Aurantiacibacter</taxon>
    </lineage>
</organism>
<feature type="transmembrane region" description="Helical" evidence="1">
    <location>
        <begin position="235"/>
        <end position="258"/>
    </location>
</feature>
<evidence type="ECO:0000313" key="3">
    <source>
        <dbReference type="EMBL" id="MEN7538742.1"/>
    </source>
</evidence>
<feature type="transmembrane region" description="Helical" evidence="1">
    <location>
        <begin position="270"/>
        <end position="289"/>
    </location>
</feature>
<comment type="caution">
    <text evidence="3">The sequence shown here is derived from an EMBL/GenBank/DDBJ whole genome shotgun (WGS) entry which is preliminary data.</text>
</comment>
<dbReference type="PANTHER" id="PTHR30590">
    <property type="entry name" value="INNER MEMBRANE PROTEIN"/>
    <property type="match status" value="1"/>
</dbReference>
<dbReference type="Proteomes" id="UP001484535">
    <property type="component" value="Unassembled WGS sequence"/>
</dbReference>
<feature type="transmembrane region" description="Helical" evidence="1">
    <location>
        <begin position="150"/>
        <end position="175"/>
    </location>
</feature>
<feature type="transmembrane region" description="Helical" evidence="1">
    <location>
        <begin position="375"/>
        <end position="394"/>
    </location>
</feature>
<keyword evidence="1" id="KW-0472">Membrane</keyword>
<sequence length="421" mass="46629">MSHHREARPVTAPQRLSSLDFIRGIAVIGILFANVVGFGQSITAYMWPGAFLTPHGEAADWLWVAQFVLVDGKMRGLFSLLFGAGLVLMAEKAGEDGRGGLIGLQLRRLGWLLVFGLAHFYFLWRGDILVLYALMGMGALLFIDWPRRNLLVLGTLLYTLGMVINMAIMATPFLIAETSLGAGAAMAETRAELVAAAQAEIAGDQAETVILTTGTYADFVANNLTKHLWEPFVGALLYLFETLPLIMIGMALYRYGLFSGQLKSTRQWRWGWAGIVLGSLVTLAIGLWIKETGLTYWGTLAAFMAFSHLPRLPVIVGLAALLALASPRCQGWLARRVRAAGQMAFSNYLGTSMVMLLVFHPWAGGLWGKLTRPELYLVALGGCVLMLAWSQPWLKRFRFGPLEWLWRCLTYGRVFPLRRTR</sequence>
<keyword evidence="1" id="KW-1133">Transmembrane helix</keyword>
<feature type="transmembrane region" description="Helical" evidence="1">
    <location>
        <begin position="345"/>
        <end position="363"/>
    </location>
</feature>
<evidence type="ECO:0000256" key="1">
    <source>
        <dbReference type="SAM" id="Phobius"/>
    </source>
</evidence>
<dbReference type="Pfam" id="PF04235">
    <property type="entry name" value="DUF418"/>
    <property type="match status" value="1"/>
</dbReference>
<feature type="transmembrane region" description="Helical" evidence="1">
    <location>
        <begin position="301"/>
        <end position="324"/>
    </location>
</feature>
<dbReference type="InterPro" id="IPR007349">
    <property type="entry name" value="DUF418"/>
</dbReference>
<dbReference type="RefSeq" id="WP_346786201.1">
    <property type="nucleotide sequence ID" value="NZ_JBDLBR010000008.1"/>
</dbReference>
<keyword evidence="1" id="KW-0812">Transmembrane</keyword>
<feature type="transmembrane region" description="Helical" evidence="1">
    <location>
        <begin position="128"/>
        <end position="143"/>
    </location>
</feature>
<feature type="domain" description="DUF418" evidence="2">
    <location>
        <begin position="252"/>
        <end position="412"/>
    </location>
</feature>
<accession>A0ABV0D1C9</accession>
<keyword evidence="4" id="KW-1185">Reference proteome</keyword>
<feature type="transmembrane region" description="Helical" evidence="1">
    <location>
        <begin position="21"/>
        <end position="47"/>
    </location>
</feature>